<keyword evidence="2" id="KW-1185">Reference proteome</keyword>
<dbReference type="Gene3D" id="3.40.190.10">
    <property type="entry name" value="Periplasmic binding protein-like II"/>
    <property type="match status" value="2"/>
</dbReference>
<proteinExistence type="predicted"/>
<sequence length="266" mass="30364">MTYPQSGTAGDVRDIYPLKLLQLALDKAGATHYVLRMSSVPMLQGRALVELERGKLIRVGWGMTSIEREAALLPIRIPMFKGMIGWRIPLVRQDRSELLGSVRTLQDLRRFVVGQGHDWPDTEILRGNGIEVVGVPLYDSLFQMLISNRFDYFPRSIVEIWAEAEQYRKDGVVIDQNLLIRYPTTFYFFVNKRDTALAETLRTGLEQAIADGSFDRLFCQHYGQLITQAKLERRTLIELVNPILPPETPLARKELWFRVGLCAGGK</sequence>
<dbReference type="SUPFAM" id="SSF53850">
    <property type="entry name" value="Periplasmic binding protein-like II"/>
    <property type="match status" value="1"/>
</dbReference>
<evidence type="ECO:0000313" key="1">
    <source>
        <dbReference type="EMBL" id="MFC4160678.1"/>
    </source>
</evidence>
<dbReference type="Proteomes" id="UP001595791">
    <property type="component" value="Unassembled WGS sequence"/>
</dbReference>
<dbReference type="EMBL" id="JBHSBU010000001">
    <property type="protein sequence ID" value="MFC4160678.1"/>
    <property type="molecule type" value="Genomic_DNA"/>
</dbReference>
<accession>A0ABV8MR42</accession>
<organism evidence="1 2">
    <name type="scientific">Chitinimonas lacunae</name>
    <dbReference type="NCBI Taxonomy" id="1963018"/>
    <lineage>
        <taxon>Bacteria</taxon>
        <taxon>Pseudomonadati</taxon>
        <taxon>Pseudomonadota</taxon>
        <taxon>Betaproteobacteria</taxon>
        <taxon>Neisseriales</taxon>
        <taxon>Chitinibacteraceae</taxon>
        <taxon>Chitinimonas</taxon>
    </lineage>
</organism>
<dbReference type="RefSeq" id="WP_378165767.1">
    <property type="nucleotide sequence ID" value="NZ_JBHSBU010000001.1"/>
</dbReference>
<comment type="caution">
    <text evidence="1">The sequence shown here is derived from an EMBL/GenBank/DDBJ whole genome shotgun (WGS) entry which is preliminary data.</text>
</comment>
<reference evidence="2" key="1">
    <citation type="journal article" date="2019" name="Int. J. Syst. Evol. Microbiol.">
        <title>The Global Catalogue of Microorganisms (GCM) 10K type strain sequencing project: providing services to taxonomists for standard genome sequencing and annotation.</title>
        <authorList>
            <consortium name="The Broad Institute Genomics Platform"/>
            <consortium name="The Broad Institute Genome Sequencing Center for Infectious Disease"/>
            <person name="Wu L."/>
            <person name="Ma J."/>
        </authorList>
    </citation>
    <scope>NUCLEOTIDE SEQUENCE [LARGE SCALE GENOMIC DNA]</scope>
    <source>
        <strain evidence="2">LMG 29894</strain>
    </source>
</reference>
<protein>
    <submittedName>
        <fullName evidence="1">Substrate-binding periplasmic protein</fullName>
    </submittedName>
</protein>
<name>A0ABV8MR42_9NEIS</name>
<gene>
    <name evidence="1" type="ORF">ACFOW7_15160</name>
</gene>
<evidence type="ECO:0000313" key="2">
    <source>
        <dbReference type="Proteomes" id="UP001595791"/>
    </source>
</evidence>